<dbReference type="AlphaFoldDB" id="A0A6M4GYU8"/>
<keyword evidence="3" id="KW-1185">Reference proteome</keyword>
<dbReference type="Proteomes" id="UP000501534">
    <property type="component" value="Chromosome"/>
</dbReference>
<dbReference type="KEGG" id="uru:DSM104443_01764"/>
<dbReference type="EMBL" id="CP053069">
    <property type="protein sequence ID" value="QJR10697.1"/>
    <property type="molecule type" value="Genomic_DNA"/>
</dbReference>
<gene>
    <name evidence="2" type="ORF">DSM104443_01764</name>
</gene>
<accession>A0A6M4GYU8</accession>
<organism evidence="2 3">
    <name type="scientific">Usitatibacter rugosus</name>
    <dbReference type="NCBI Taxonomy" id="2732067"/>
    <lineage>
        <taxon>Bacteria</taxon>
        <taxon>Pseudomonadati</taxon>
        <taxon>Pseudomonadota</taxon>
        <taxon>Betaproteobacteria</taxon>
        <taxon>Nitrosomonadales</taxon>
        <taxon>Usitatibacteraceae</taxon>
        <taxon>Usitatibacter</taxon>
    </lineage>
</organism>
<reference evidence="2 3" key="1">
    <citation type="submission" date="2020-04" db="EMBL/GenBank/DDBJ databases">
        <title>Usitatibacter rugosus gen. nov., sp. nov. and Usitatibacter palustris sp. nov., novel members of Usitatibacteraceae fam. nov. within the order Nitrosomonadales isolated from soil.</title>
        <authorList>
            <person name="Huber K.J."/>
            <person name="Neumann-Schaal M."/>
            <person name="Geppert A."/>
            <person name="Luckner M."/>
            <person name="Wanner G."/>
            <person name="Overmann J."/>
        </authorList>
    </citation>
    <scope>NUCLEOTIDE SEQUENCE [LARGE SCALE GENOMIC DNA]</scope>
    <source>
        <strain evidence="2 3">0125_3</strain>
    </source>
</reference>
<protein>
    <submittedName>
        <fullName evidence="2">Uncharacterized protein</fullName>
    </submittedName>
</protein>
<evidence type="ECO:0000313" key="2">
    <source>
        <dbReference type="EMBL" id="QJR10697.1"/>
    </source>
</evidence>
<dbReference type="RefSeq" id="WP_171091406.1">
    <property type="nucleotide sequence ID" value="NZ_CP053069.1"/>
</dbReference>
<proteinExistence type="predicted"/>
<feature type="region of interest" description="Disordered" evidence="1">
    <location>
        <begin position="1"/>
        <end position="32"/>
    </location>
</feature>
<name>A0A6M4GYU8_9PROT</name>
<evidence type="ECO:0000256" key="1">
    <source>
        <dbReference type="SAM" id="MobiDB-lite"/>
    </source>
</evidence>
<sequence>MSNEITSHGFTAAEVGQIMGGPMPPKDEPEQRRAYAELARIRLRKFDHKRFLVASLLLDAPDDLLDEWAAMSHEETLRQRAIALRERAQSTINREDQA</sequence>
<evidence type="ECO:0000313" key="3">
    <source>
        <dbReference type="Proteomes" id="UP000501534"/>
    </source>
</evidence>